<dbReference type="eggNOG" id="KOG4096">
    <property type="taxonomic scope" value="Eukaryota"/>
</dbReference>
<dbReference type="InterPro" id="IPR018450">
    <property type="entry name" value="Romo1/Mgr2"/>
</dbReference>
<organism evidence="7 9">
    <name type="scientific">Yarrowia lipolytica</name>
    <name type="common">Candida lipolytica</name>
    <dbReference type="NCBI Taxonomy" id="4952"/>
    <lineage>
        <taxon>Eukaryota</taxon>
        <taxon>Fungi</taxon>
        <taxon>Dikarya</taxon>
        <taxon>Ascomycota</taxon>
        <taxon>Saccharomycotina</taxon>
        <taxon>Dipodascomycetes</taxon>
        <taxon>Dipodascales</taxon>
        <taxon>Dipodascales incertae sedis</taxon>
        <taxon>Yarrowia</taxon>
    </lineage>
</organism>
<feature type="transmembrane region" description="Helical" evidence="6">
    <location>
        <begin position="25"/>
        <end position="46"/>
    </location>
</feature>
<dbReference type="AlphaFoldDB" id="A0A1D8NQ99"/>
<dbReference type="VEuPathDB" id="FungiDB:YALI1_F35591g"/>
<dbReference type="VEuPathDB" id="FungiDB:YALI0_F27929g"/>
<dbReference type="Proteomes" id="UP000256601">
    <property type="component" value="Unassembled WGS sequence"/>
</dbReference>
<evidence type="ECO:0000256" key="4">
    <source>
        <dbReference type="ARBA" id="ARBA00022989"/>
    </source>
</evidence>
<accession>A0A1D8NQ99</accession>
<dbReference type="GeneID" id="2908107"/>
<comment type="subcellular location">
    <subcellularLocation>
        <location evidence="1">Membrane</location>
    </subcellularLocation>
</comment>
<reference evidence="8 10" key="2">
    <citation type="submission" date="2018-07" db="EMBL/GenBank/DDBJ databases">
        <title>Draft Genome Assemblies for Five Robust Yarrowia lipolytica Strains Exhibiting High Lipid Production and Pentose Sugar Utilization and Sugar Alcohol Secretion from Undetoxified Lignocellulosic Biomass Hydrolysates.</title>
        <authorList>
            <consortium name="DOE Joint Genome Institute"/>
            <person name="Walker C."/>
            <person name="Ryu S."/>
            <person name="Na H."/>
            <person name="Zane M."/>
            <person name="LaButti K."/>
            <person name="Lipzen A."/>
            <person name="Haridas S."/>
            <person name="Barry K."/>
            <person name="Grigoriev I.V."/>
            <person name="Quarterman J."/>
            <person name="Slininger P."/>
            <person name="Dien B."/>
            <person name="Trinh C.T."/>
        </authorList>
    </citation>
    <scope>NUCLEOTIDE SEQUENCE [LARGE SCALE GENOMIC DNA]</scope>
    <source>
        <strain evidence="8 10">YB392</strain>
    </source>
</reference>
<sequence length="109" mass="11562">MPPPPPSVFQGQQGPSNFEKFKMGLLMGTAVGCCTGLMFGGYAIFTHGAGPNGVMKTLGQYVAGSAATFGLFMSVGSIIRSEDRPRSPAEWHHAARTGRIVSRDAFNQL</sequence>
<dbReference type="PANTHER" id="PTHR28525">
    <property type="entry name" value="REACTIVE OXYGEN SPECIES MODULATOR 1"/>
    <property type="match status" value="1"/>
</dbReference>
<dbReference type="RefSeq" id="XP_505969.1">
    <property type="nucleotide sequence ID" value="XM_505969.1"/>
</dbReference>
<keyword evidence="5 6" id="KW-0472">Membrane</keyword>
<evidence type="ECO:0000256" key="2">
    <source>
        <dbReference type="ARBA" id="ARBA00007839"/>
    </source>
</evidence>
<dbReference type="GO" id="GO:0045039">
    <property type="term" value="P:protein insertion into mitochondrial inner membrane"/>
    <property type="evidence" value="ECO:0007669"/>
    <property type="project" value="EnsemblFungi"/>
</dbReference>
<dbReference type="EMBL" id="CP017558">
    <property type="protein sequence ID" value="AOW07810.1"/>
    <property type="molecule type" value="Genomic_DNA"/>
</dbReference>
<evidence type="ECO:0000256" key="5">
    <source>
        <dbReference type="ARBA" id="ARBA00023136"/>
    </source>
</evidence>
<dbReference type="PANTHER" id="PTHR28525:SF1">
    <property type="entry name" value="REACTIVE OXYGEN SPECIES MODULATOR 1"/>
    <property type="match status" value="1"/>
</dbReference>
<dbReference type="Proteomes" id="UP000182444">
    <property type="component" value="Chromosome 1F"/>
</dbReference>
<keyword evidence="3 6" id="KW-0812">Transmembrane</keyword>
<evidence type="ECO:0000313" key="9">
    <source>
        <dbReference type="Proteomes" id="UP000182444"/>
    </source>
</evidence>
<name>A0A1D8NQ99_YARLL</name>
<protein>
    <submittedName>
        <fullName evidence="8">Reactive mitochondrial oxygen species modulator 1-domain-containing protein</fullName>
    </submittedName>
</protein>
<feature type="transmembrane region" description="Helical" evidence="6">
    <location>
        <begin position="58"/>
        <end position="79"/>
    </location>
</feature>
<proteinExistence type="inferred from homology"/>
<dbReference type="GO" id="GO:0005744">
    <property type="term" value="C:TIM23 mitochondrial import inner membrane translocase complex"/>
    <property type="evidence" value="ECO:0007669"/>
    <property type="project" value="EnsemblFungi"/>
</dbReference>
<evidence type="ECO:0000256" key="6">
    <source>
        <dbReference type="SAM" id="Phobius"/>
    </source>
</evidence>
<evidence type="ECO:0000256" key="3">
    <source>
        <dbReference type="ARBA" id="ARBA00022692"/>
    </source>
</evidence>
<reference evidence="7 9" key="1">
    <citation type="journal article" date="2016" name="PLoS ONE">
        <title>Sequence Assembly of Yarrowia lipolytica Strain W29/CLIB89 Shows Transposable Element Diversity.</title>
        <authorList>
            <person name="Magnan C."/>
            <person name="Yu J."/>
            <person name="Chang I."/>
            <person name="Jahn E."/>
            <person name="Kanomata Y."/>
            <person name="Wu J."/>
            <person name="Zeller M."/>
            <person name="Oakes M."/>
            <person name="Baldi P."/>
            <person name="Sandmeyer S."/>
        </authorList>
    </citation>
    <scope>NUCLEOTIDE SEQUENCE [LARGE SCALE GENOMIC DNA]</scope>
    <source>
        <strain evidence="7">CLIB89</strain>
        <strain evidence="9">CLIB89(W29)</strain>
    </source>
</reference>
<dbReference type="GO" id="GO:0030150">
    <property type="term" value="P:protein import into mitochondrial matrix"/>
    <property type="evidence" value="ECO:0007669"/>
    <property type="project" value="EnsemblFungi"/>
</dbReference>
<dbReference type="OMA" id="SCWDRVK"/>
<dbReference type="OrthoDB" id="5409308at2759"/>
<comment type="similarity">
    <text evidence="2">Belongs to the MGR2 family.</text>
</comment>
<dbReference type="Pfam" id="PF10247">
    <property type="entry name" value="Romo1"/>
    <property type="match status" value="1"/>
</dbReference>
<dbReference type="KEGG" id="yli:2908107"/>
<evidence type="ECO:0000313" key="7">
    <source>
        <dbReference type="EMBL" id="AOW07810.1"/>
    </source>
</evidence>
<dbReference type="SMART" id="SM01378">
    <property type="entry name" value="Romo1"/>
    <property type="match status" value="1"/>
</dbReference>
<evidence type="ECO:0000256" key="1">
    <source>
        <dbReference type="ARBA" id="ARBA00004370"/>
    </source>
</evidence>
<evidence type="ECO:0000313" key="8">
    <source>
        <dbReference type="EMBL" id="RDW27591.1"/>
    </source>
</evidence>
<gene>
    <name evidence="8" type="ORF">B0I71DRAFT_128829</name>
    <name evidence="7" type="ORF">YALI1_F35591g</name>
</gene>
<evidence type="ECO:0000313" key="10">
    <source>
        <dbReference type="Proteomes" id="UP000256601"/>
    </source>
</evidence>
<dbReference type="EMBL" id="KZ857329">
    <property type="protein sequence ID" value="RDW27591.1"/>
    <property type="molecule type" value="Genomic_DNA"/>
</dbReference>
<keyword evidence="4 6" id="KW-1133">Transmembrane helix</keyword>